<dbReference type="RefSeq" id="WP_129552242.1">
    <property type="nucleotide sequence ID" value="NZ_BJOD01000052.1"/>
</dbReference>
<evidence type="ECO:0000313" key="1">
    <source>
        <dbReference type="EMBL" id="GED27892.1"/>
    </source>
</evidence>
<comment type="caution">
    <text evidence="1">The sequence shown here is derived from an EMBL/GenBank/DDBJ whole genome shotgun (WGS) entry which is preliminary data.</text>
</comment>
<proteinExistence type="predicted"/>
<sequence>MSMGISWDNINDVYSVPNFEVKKGTVVKIKVSVEGDLKEFERSPLGTRTILNNWSYHTDNGKEIKPFKLVNYLGSDSYFEAELMYVKKDKEKDELKLLCQDLMDVYNMEQISIKKWEAKTI</sequence>
<dbReference type="Proteomes" id="UP000317180">
    <property type="component" value="Unassembled WGS sequence"/>
</dbReference>
<dbReference type="EMBL" id="BJOD01000052">
    <property type="protein sequence ID" value="GED27892.1"/>
    <property type="molecule type" value="Genomic_DNA"/>
</dbReference>
<protein>
    <submittedName>
        <fullName evidence="1">Uncharacterized protein</fullName>
    </submittedName>
</protein>
<gene>
    <name evidence="1" type="ORF">BAG01nite_39940</name>
</gene>
<dbReference type="GeneID" id="82813144"/>
<name>A0ABQ0SVI7_9BACL</name>
<accession>A0ABQ0SVI7</accession>
<keyword evidence="2" id="KW-1185">Reference proteome</keyword>
<evidence type="ECO:0000313" key="2">
    <source>
        <dbReference type="Proteomes" id="UP000317180"/>
    </source>
</evidence>
<reference evidence="1 2" key="1">
    <citation type="submission" date="2019-06" db="EMBL/GenBank/DDBJ databases">
        <title>Whole genome shotgun sequence of Brevibacillus agri NBRC 15538.</title>
        <authorList>
            <person name="Hosoyama A."/>
            <person name="Uohara A."/>
            <person name="Ohji S."/>
            <person name="Ichikawa N."/>
        </authorList>
    </citation>
    <scope>NUCLEOTIDE SEQUENCE [LARGE SCALE GENOMIC DNA]</scope>
    <source>
        <strain evidence="1 2">NBRC 15538</strain>
    </source>
</reference>
<organism evidence="1 2">
    <name type="scientific">Brevibacillus agri</name>
    <dbReference type="NCBI Taxonomy" id="51101"/>
    <lineage>
        <taxon>Bacteria</taxon>
        <taxon>Bacillati</taxon>
        <taxon>Bacillota</taxon>
        <taxon>Bacilli</taxon>
        <taxon>Bacillales</taxon>
        <taxon>Paenibacillaceae</taxon>
        <taxon>Brevibacillus</taxon>
    </lineage>
</organism>